<gene>
    <name evidence="1" type="ORF">COB11_06605</name>
</gene>
<sequence length="70" mass="7821">MEKTVFIKTLVKATPFYLVIVIYGLQKCGNHNLKSYLVDLDVSFLTSGITGNLVIYTHQLLPVEILADHA</sequence>
<dbReference type="EMBL" id="NVUU01000085">
    <property type="protein sequence ID" value="PCI92776.1"/>
    <property type="molecule type" value="Genomic_DNA"/>
</dbReference>
<evidence type="ECO:0000313" key="1">
    <source>
        <dbReference type="EMBL" id="PCI92776.1"/>
    </source>
</evidence>
<organism evidence="1 2">
    <name type="scientific">Aerophobetes bacterium</name>
    <dbReference type="NCBI Taxonomy" id="2030807"/>
    <lineage>
        <taxon>Bacteria</taxon>
        <taxon>Candidatus Aerophobota</taxon>
    </lineage>
</organism>
<evidence type="ECO:0000313" key="2">
    <source>
        <dbReference type="Proteomes" id="UP000217838"/>
    </source>
</evidence>
<dbReference type="AlphaFoldDB" id="A0A2A4YD72"/>
<reference evidence="2" key="1">
    <citation type="submission" date="2017-08" db="EMBL/GenBank/DDBJ databases">
        <title>A dynamic microbial community with high functional redundancy inhabits the cold, oxic subseafloor aquifer.</title>
        <authorList>
            <person name="Tully B.J."/>
            <person name="Wheat C.G."/>
            <person name="Glazer B.T."/>
            <person name="Huber J.A."/>
        </authorList>
    </citation>
    <scope>NUCLEOTIDE SEQUENCE [LARGE SCALE GENOMIC DNA]</scope>
</reference>
<dbReference type="Proteomes" id="UP000217838">
    <property type="component" value="Unassembled WGS sequence"/>
</dbReference>
<proteinExistence type="predicted"/>
<protein>
    <submittedName>
        <fullName evidence="1">Uncharacterized protein</fullName>
    </submittedName>
</protein>
<accession>A0A2A4YD72</accession>
<name>A0A2A4YD72_UNCAE</name>
<comment type="caution">
    <text evidence="1">The sequence shown here is derived from an EMBL/GenBank/DDBJ whole genome shotgun (WGS) entry which is preliminary data.</text>
</comment>